<dbReference type="AlphaFoldDB" id="A0A9W6BRF4"/>
<dbReference type="Proteomes" id="UP001165080">
    <property type="component" value="Unassembled WGS sequence"/>
</dbReference>
<feature type="compositionally biased region" description="Low complexity" evidence="10">
    <location>
        <begin position="395"/>
        <end position="413"/>
    </location>
</feature>
<dbReference type="CDD" id="cd04301">
    <property type="entry name" value="NAT_SF"/>
    <property type="match status" value="1"/>
</dbReference>
<evidence type="ECO:0000256" key="9">
    <source>
        <dbReference type="ARBA" id="ARBA00023315"/>
    </source>
</evidence>
<dbReference type="GO" id="GO:0005634">
    <property type="term" value="C:nucleus"/>
    <property type="evidence" value="ECO:0007669"/>
    <property type="project" value="UniProtKB-SubCell"/>
</dbReference>
<comment type="caution">
    <text evidence="13">The sequence shown here is derived from an EMBL/GenBank/DDBJ whole genome shotgun (WGS) entry which is preliminary data.</text>
</comment>
<evidence type="ECO:0000256" key="4">
    <source>
        <dbReference type="ARBA" id="ARBA00022723"/>
    </source>
</evidence>
<keyword evidence="5" id="KW-0863">Zinc-finger</keyword>
<feature type="compositionally biased region" description="Pro residues" evidence="10">
    <location>
        <begin position="414"/>
        <end position="423"/>
    </location>
</feature>
<evidence type="ECO:0000259" key="12">
    <source>
        <dbReference type="Pfam" id="PF13880"/>
    </source>
</evidence>
<dbReference type="SUPFAM" id="SSF55729">
    <property type="entry name" value="Acyl-CoA N-acyltransferases (Nat)"/>
    <property type="match status" value="1"/>
</dbReference>
<evidence type="ECO:0000256" key="3">
    <source>
        <dbReference type="ARBA" id="ARBA00022679"/>
    </source>
</evidence>
<comment type="subcellular location">
    <subcellularLocation>
        <location evidence="1">Nucleus</location>
    </subcellularLocation>
</comment>
<dbReference type="PANTHER" id="PTHR45884">
    <property type="entry name" value="N-ACETYLTRANSFERASE ECO"/>
    <property type="match status" value="1"/>
</dbReference>
<keyword evidence="3" id="KW-0808">Transferase</keyword>
<evidence type="ECO:0000256" key="10">
    <source>
        <dbReference type="SAM" id="MobiDB-lite"/>
    </source>
</evidence>
<comment type="similarity">
    <text evidence="2">Belongs to the acetyltransferase family. ECO subfamily.</text>
</comment>
<evidence type="ECO:0000259" key="11">
    <source>
        <dbReference type="Pfam" id="PF13878"/>
    </source>
</evidence>
<reference evidence="13 14" key="1">
    <citation type="journal article" date="2023" name="Commun. Biol.">
        <title>Reorganization of the ancestral sex-determining regions during the evolution of trioecy in Pleodorina starrii.</title>
        <authorList>
            <person name="Takahashi K."/>
            <person name="Suzuki S."/>
            <person name="Kawai-Toyooka H."/>
            <person name="Yamamoto K."/>
            <person name="Hamaji T."/>
            <person name="Ootsuki R."/>
            <person name="Yamaguchi H."/>
            <person name="Kawachi M."/>
            <person name="Higashiyama T."/>
            <person name="Nozaki H."/>
        </authorList>
    </citation>
    <scope>NUCLEOTIDE SEQUENCE [LARGE SCALE GENOMIC DNA]</scope>
    <source>
        <strain evidence="13 14">NIES-4479</strain>
    </source>
</reference>
<keyword evidence="4" id="KW-0479">Metal-binding</keyword>
<evidence type="ECO:0000256" key="6">
    <source>
        <dbReference type="ARBA" id="ARBA00022833"/>
    </source>
</evidence>
<keyword evidence="6" id="KW-0862">Zinc</keyword>
<dbReference type="Pfam" id="PF13878">
    <property type="entry name" value="zf-C2H2_3"/>
    <property type="match status" value="1"/>
</dbReference>
<evidence type="ECO:0000256" key="2">
    <source>
        <dbReference type="ARBA" id="ARBA00005816"/>
    </source>
</evidence>
<dbReference type="GO" id="GO:0007064">
    <property type="term" value="P:mitotic sister chromatid cohesion"/>
    <property type="evidence" value="ECO:0007669"/>
    <property type="project" value="TreeGrafter"/>
</dbReference>
<name>A0A9W6BRF4_9CHLO</name>
<protein>
    <submittedName>
        <fullName evidence="13">Uncharacterized protein</fullName>
    </submittedName>
</protein>
<keyword evidence="9" id="KW-0012">Acyltransferase</keyword>
<feature type="compositionally biased region" description="Low complexity" evidence="10">
    <location>
        <begin position="244"/>
        <end position="262"/>
    </location>
</feature>
<evidence type="ECO:0000313" key="13">
    <source>
        <dbReference type="EMBL" id="GLC56859.1"/>
    </source>
</evidence>
<evidence type="ECO:0000256" key="5">
    <source>
        <dbReference type="ARBA" id="ARBA00022771"/>
    </source>
</evidence>
<feature type="region of interest" description="Disordered" evidence="10">
    <location>
        <begin position="1"/>
        <end position="63"/>
    </location>
</feature>
<keyword evidence="14" id="KW-1185">Reference proteome</keyword>
<evidence type="ECO:0000256" key="1">
    <source>
        <dbReference type="ARBA" id="ARBA00004123"/>
    </source>
</evidence>
<dbReference type="GO" id="GO:0061733">
    <property type="term" value="F:protein-lysine-acetyltransferase activity"/>
    <property type="evidence" value="ECO:0007669"/>
    <property type="project" value="TreeGrafter"/>
</dbReference>
<feature type="region of interest" description="Disordered" evidence="10">
    <location>
        <begin position="211"/>
        <end position="298"/>
    </location>
</feature>
<accession>A0A9W6BRF4</accession>
<dbReference type="PANTHER" id="PTHR45884:SF2">
    <property type="entry name" value="N-ACETYLTRANSFERASE ECO"/>
    <property type="match status" value="1"/>
</dbReference>
<feature type="domain" description="N-acetyltransferase ESCO zinc-finger" evidence="11">
    <location>
        <begin position="67"/>
        <end position="105"/>
    </location>
</feature>
<dbReference type="Pfam" id="PF13880">
    <property type="entry name" value="Acetyltransf_13"/>
    <property type="match status" value="1"/>
</dbReference>
<dbReference type="InterPro" id="IPR028009">
    <property type="entry name" value="ESCO_Acetyltransf_dom"/>
</dbReference>
<feature type="domain" description="N-acetyltransferase ESCO acetyl-transferase" evidence="12">
    <location>
        <begin position="458"/>
        <end position="504"/>
    </location>
</feature>
<feature type="region of interest" description="Disordered" evidence="10">
    <location>
        <begin position="391"/>
        <end position="428"/>
    </location>
</feature>
<gene>
    <name evidence="13" type="primary">PLEST009610</name>
    <name evidence="13" type="ORF">PLESTB_001156900</name>
</gene>
<evidence type="ECO:0000313" key="14">
    <source>
        <dbReference type="Proteomes" id="UP001165080"/>
    </source>
</evidence>
<feature type="compositionally biased region" description="Basic and acidic residues" evidence="10">
    <location>
        <begin position="40"/>
        <end position="51"/>
    </location>
</feature>
<dbReference type="EMBL" id="BRXU01000017">
    <property type="protein sequence ID" value="GLC56859.1"/>
    <property type="molecule type" value="Genomic_DNA"/>
</dbReference>
<dbReference type="GO" id="GO:0008270">
    <property type="term" value="F:zinc ion binding"/>
    <property type="evidence" value="ECO:0007669"/>
    <property type="project" value="UniProtKB-KW"/>
</dbReference>
<keyword evidence="8" id="KW-0131">Cell cycle</keyword>
<evidence type="ECO:0000256" key="7">
    <source>
        <dbReference type="ARBA" id="ARBA00023242"/>
    </source>
</evidence>
<proteinExistence type="inferred from homology"/>
<dbReference type="InterPro" id="IPR016181">
    <property type="entry name" value="Acyl_CoA_acyltransferase"/>
</dbReference>
<evidence type="ECO:0000256" key="8">
    <source>
        <dbReference type="ARBA" id="ARBA00023306"/>
    </source>
</evidence>
<organism evidence="13 14">
    <name type="scientific">Pleodorina starrii</name>
    <dbReference type="NCBI Taxonomy" id="330485"/>
    <lineage>
        <taxon>Eukaryota</taxon>
        <taxon>Viridiplantae</taxon>
        <taxon>Chlorophyta</taxon>
        <taxon>core chlorophytes</taxon>
        <taxon>Chlorophyceae</taxon>
        <taxon>CS clade</taxon>
        <taxon>Chlamydomonadales</taxon>
        <taxon>Volvocaceae</taxon>
        <taxon>Pleodorina</taxon>
    </lineage>
</organism>
<keyword evidence="7" id="KW-0539">Nucleus</keyword>
<dbReference type="InterPro" id="IPR028005">
    <property type="entry name" value="AcTrfase_ESCO_Znf_dom"/>
</dbReference>
<dbReference type="GO" id="GO:0000785">
    <property type="term" value="C:chromatin"/>
    <property type="evidence" value="ECO:0007669"/>
    <property type="project" value="TreeGrafter"/>
</dbReference>
<feature type="compositionally biased region" description="Basic and acidic residues" evidence="10">
    <location>
        <begin position="1"/>
        <end position="16"/>
    </location>
</feature>
<sequence>MSASARRDPAPQRSEPRPSAAPKSGGCPSKLQMHLMSASARRDPAPQRSEPRPSAAPKSGGCPSKLQMHLDLGQRNFGFATCAVCGMMYGKGLPEEERLHDQFHNAHTAAFKFQGWASERVVLREGARGRLLCVIPSDPKPQQRKAGELCGQLEKALGLPQGYLLAPEPPYKVFFWVSGGGGGSGGGSGGSGSGTRDRITGVLVAQLQERARWAQLTPSTTPAQPRRPSQQRDRSGAQQPSRITAAVSAAAAAPATPAADAAAEVEVDPDGDGGVTAGDSTDAGGRCGRDATGGPQQRAARAAAAAAIGRVAAYPSCSMSMSTRRQTGQVGGLGLGGDPAAKRPRLQEMTHGSAAACCDDTCSTGPASASAAAETVALPCAEATAEGPSAASWQPSATAAGSGPAAAAAATAAAPPPGTPAPAPARARLPHALPQPQPPCCALGGNTSSGGSDGARVRVVLGVRGLWVEPGWRRRGVATRLMDAARCCMVPGVAAERSAVSFSACAAAAASGDDDGGAAFAAFAASYLRGGGVGPAGGGDGDGGYSGQSAFSVLLYDDDE</sequence>